<dbReference type="PANTHER" id="PTHR30614">
    <property type="entry name" value="MEMBRANE COMPONENT OF AMINO ACID ABC TRANSPORTER"/>
    <property type="match status" value="1"/>
</dbReference>
<dbReference type="PROSITE" id="PS50928">
    <property type="entry name" value="ABC_TM1"/>
    <property type="match status" value="1"/>
</dbReference>
<dbReference type="NCBIfam" id="TIGR01726">
    <property type="entry name" value="HEQRo_perm_3TM"/>
    <property type="match status" value="1"/>
</dbReference>
<keyword evidence="9 11" id="KW-1133">Transmembrane helix</keyword>
<keyword evidence="14" id="KW-1185">Reference proteome</keyword>
<dbReference type="GO" id="GO:0006865">
    <property type="term" value="P:amino acid transport"/>
    <property type="evidence" value="ECO:0007669"/>
    <property type="project" value="UniProtKB-KW"/>
</dbReference>
<feature type="domain" description="ABC transmembrane type-1" evidence="12">
    <location>
        <begin position="65"/>
        <end position="252"/>
    </location>
</feature>
<evidence type="ECO:0000256" key="9">
    <source>
        <dbReference type="ARBA" id="ARBA00022989"/>
    </source>
</evidence>
<gene>
    <name evidence="13" type="ORF">dnl_36880</name>
</gene>
<evidence type="ECO:0000256" key="3">
    <source>
        <dbReference type="ARBA" id="ARBA00010072"/>
    </source>
</evidence>
<dbReference type="KEGG" id="dli:dnl_36880"/>
<dbReference type="PANTHER" id="PTHR30614:SF20">
    <property type="entry name" value="GLUTAMINE TRANSPORT SYSTEM PERMEASE PROTEIN GLNP"/>
    <property type="match status" value="1"/>
</dbReference>
<comment type="similarity">
    <text evidence="3">Belongs to the binding-protein-dependent transport system permease family. HisMQ subfamily.</text>
</comment>
<dbReference type="InterPro" id="IPR010065">
    <property type="entry name" value="AA_ABC_transptr_permease_3TM"/>
</dbReference>
<keyword evidence="8" id="KW-0029">Amino-acid transport</keyword>
<dbReference type="AlphaFoldDB" id="A0A975B9Q7"/>
<proteinExistence type="inferred from homology"/>
<comment type="subcellular location">
    <subcellularLocation>
        <location evidence="2">Cell inner membrane</location>
        <topology evidence="2">Multi-pass membrane protein</topology>
    </subcellularLocation>
    <subcellularLocation>
        <location evidence="11">Cell membrane</location>
        <topology evidence="11">Multi-pass membrane protein</topology>
    </subcellularLocation>
</comment>
<accession>A0A975B9Q7</accession>
<dbReference type="FunFam" id="1.10.3720.10:FF:000033">
    <property type="entry name" value="Polar amino acid ABC transporter permease"/>
    <property type="match status" value="1"/>
</dbReference>
<dbReference type="CDD" id="cd06261">
    <property type="entry name" value="TM_PBP2"/>
    <property type="match status" value="1"/>
</dbReference>
<sequence>MHQGMKKKYNSADIGKFIFVIGIIVYFMNRSSGNMGYNWQWYRIPQYIFTFDSGRFIPGLLFKGLGVTLQITGISLILAFIFGLTTAFLRLSDSLIGRITSRLYLEIIRNTPLLVQLFFIYFVLGPILDLSRFTSAVLALSLFEGAYASEIFRAGIVSIHQGQWEASYSLGLNTFQTYFHVILPQAIRRILPPLTSQAISLIKDSALVSTIAIYDLTMQGQAIISETFLTFELWFTIAGIYLLITIPLSLSVNLMEKYFRVDI</sequence>
<feature type="transmembrane region" description="Helical" evidence="11">
    <location>
        <begin position="12"/>
        <end position="29"/>
    </location>
</feature>
<organism evidence="13 14">
    <name type="scientific">Desulfonema limicola</name>
    <dbReference type="NCBI Taxonomy" id="45656"/>
    <lineage>
        <taxon>Bacteria</taxon>
        <taxon>Pseudomonadati</taxon>
        <taxon>Thermodesulfobacteriota</taxon>
        <taxon>Desulfobacteria</taxon>
        <taxon>Desulfobacterales</taxon>
        <taxon>Desulfococcaceae</taxon>
        <taxon>Desulfonema</taxon>
    </lineage>
</organism>
<protein>
    <recommendedName>
        <fullName evidence="4">Putative glutamine transport system permease protein GlnP</fullName>
    </recommendedName>
</protein>
<evidence type="ECO:0000256" key="1">
    <source>
        <dbReference type="ARBA" id="ARBA00003159"/>
    </source>
</evidence>
<feature type="transmembrane region" description="Helical" evidence="11">
    <location>
        <begin position="233"/>
        <end position="255"/>
    </location>
</feature>
<reference evidence="13" key="1">
    <citation type="journal article" date="2021" name="Microb. Physiol.">
        <title>Proteogenomic Insights into the Physiology of Marine, Sulfate-Reducing, Filamentous Desulfonema limicola and Desulfonema magnum.</title>
        <authorList>
            <person name="Schnaars V."/>
            <person name="Wohlbrand L."/>
            <person name="Scheve S."/>
            <person name="Hinrichs C."/>
            <person name="Reinhardt R."/>
            <person name="Rabus R."/>
        </authorList>
    </citation>
    <scope>NUCLEOTIDE SEQUENCE</scope>
    <source>
        <strain evidence="13">5ac10</strain>
    </source>
</reference>
<evidence type="ECO:0000256" key="11">
    <source>
        <dbReference type="RuleBase" id="RU363032"/>
    </source>
</evidence>
<dbReference type="GO" id="GO:0022857">
    <property type="term" value="F:transmembrane transporter activity"/>
    <property type="evidence" value="ECO:0007669"/>
    <property type="project" value="InterPro"/>
</dbReference>
<evidence type="ECO:0000259" key="12">
    <source>
        <dbReference type="PROSITE" id="PS50928"/>
    </source>
</evidence>
<dbReference type="Proteomes" id="UP000663720">
    <property type="component" value="Chromosome"/>
</dbReference>
<dbReference type="InterPro" id="IPR000515">
    <property type="entry name" value="MetI-like"/>
</dbReference>
<dbReference type="SUPFAM" id="SSF161098">
    <property type="entry name" value="MetI-like"/>
    <property type="match status" value="1"/>
</dbReference>
<name>A0A975B9Q7_9BACT</name>
<evidence type="ECO:0000256" key="10">
    <source>
        <dbReference type="ARBA" id="ARBA00023136"/>
    </source>
</evidence>
<evidence type="ECO:0000256" key="2">
    <source>
        <dbReference type="ARBA" id="ARBA00004429"/>
    </source>
</evidence>
<dbReference type="Pfam" id="PF00528">
    <property type="entry name" value="BPD_transp_1"/>
    <property type="match status" value="1"/>
</dbReference>
<feature type="transmembrane region" description="Helical" evidence="11">
    <location>
        <begin position="103"/>
        <end position="124"/>
    </location>
</feature>
<evidence type="ECO:0000256" key="8">
    <source>
        <dbReference type="ARBA" id="ARBA00022970"/>
    </source>
</evidence>
<dbReference type="EMBL" id="CP061799">
    <property type="protein sequence ID" value="QTA81355.1"/>
    <property type="molecule type" value="Genomic_DNA"/>
</dbReference>
<evidence type="ECO:0000256" key="7">
    <source>
        <dbReference type="ARBA" id="ARBA00022692"/>
    </source>
</evidence>
<keyword evidence="6" id="KW-1003">Cell membrane</keyword>
<keyword evidence="10 11" id="KW-0472">Membrane</keyword>
<evidence type="ECO:0000313" key="14">
    <source>
        <dbReference type="Proteomes" id="UP000663720"/>
    </source>
</evidence>
<keyword evidence="7 11" id="KW-0812">Transmembrane</keyword>
<keyword evidence="5 11" id="KW-0813">Transport</keyword>
<dbReference type="GO" id="GO:0043190">
    <property type="term" value="C:ATP-binding cassette (ABC) transporter complex"/>
    <property type="evidence" value="ECO:0007669"/>
    <property type="project" value="InterPro"/>
</dbReference>
<evidence type="ECO:0000256" key="4">
    <source>
        <dbReference type="ARBA" id="ARBA00016506"/>
    </source>
</evidence>
<dbReference type="InterPro" id="IPR043429">
    <property type="entry name" value="ArtM/GltK/GlnP/TcyL/YhdX-like"/>
</dbReference>
<dbReference type="InterPro" id="IPR035906">
    <property type="entry name" value="MetI-like_sf"/>
</dbReference>
<dbReference type="Gene3D" id="1.10.3720.10">
    <property type="entry name" value="MetI-like"/>
    <property type="match status" value="1"/>
</dbReference>
<feature type="transmembrane region" description="Helical" evidence="11">
    <location>
        <begin position="67"/>
        <end position="91"/>
    </location>
</feature>
<evidence type="ECO:0000256" key="5">
    <source>
        <dbReference type="ARBA" id="ARBA00022448"/>
    </source>
</evidence>
<evidence type="ECO:0000256" key="6">
    <source>
        <dbReference type="ARBA" id="ARBA00022475"/>
    </source>
</evidence>
<evidence type="ECO:0000313" key="13">
    <source>
        <dbReference type="EMBL" id="QTA81355.1"/>
    </source>
</evidence>
<comment type="function">
    <text evidence="1">Part of the binding-protein-dependent transport system for glutamine; probably responsible for the translocation of the substrate across the membrane.</text>
</comment>